<protein>
    <recommendedName>
        <fullName evidence="4">PBCV-specific basic adaptor domain-containing protein</fullName>
    </recommendedName>
</protein>
<dbReference type="EMBL" id="BAABHA010000001">
    <property type="protein sequence ID" value="GAA4372858.1"/>
    <property type="molecule type" value="Genomic_DNA"/>
</dbReference>
<evidence type="ECO:0000256" key="1">
    <source>
        <dbReference type="SAM" id="MobiDB-lite"/>
    </source>
</evidence>
<keyword evidence="3" id="KW-1185">Reference proteome</keyword>
<reference evidence="3" key="1">
    <citation type="journal article" date="2019" name="Int. J. Syst. Evol. Microbiol.">
        <title>The Global Catalogue of Microorganisms (GCM) 10K type strain sequencing project: providing services to taxonomists for standard genome sequencing and annotation.</title>
        <authorList>
            <consortium name="The Broad Institute Genomics Platform"/>
            <consortium name="The Broad Institute Genome Sequencing Center for Infectious Disease"/>
            <person name="Wu L."/>
            <person name="Ma J."/>
        </authorList>
    </citation>
    <scope>NUCLEOTIDE SEQUENCE [LARGE SCALE GENOMIC DNA]</scope>
    <source>
        <strain evidence="3">JCM 17924</strain>
    </source>
</reference>
<accession>A0ABP8ITX3</accession>
<feature type="compositionally biased region" description="Polar residues" evidence="1">
    <location>
        <begin position="36"/>
        <end position="58"/>
    </location>
</feature>
<gene>
    <name evidence="2" type="ORF">GCM10023186_02780</name>
</gene>
<dbReference type="Proteomes" id="UP001500454">
    <property type="component" value="Unassembled WGS sequence"/>
</dbReference>
<evidence type="ECO:0008006" key="4">
    <source>
        <dbReference type="Google" id="ProtNLM"/>
    </source>
</evidence>
<organism evidence="2 3">
    <name type="scientific">Hymenobacter koreensis</name>
    <dbReference type="NCBI Taxonomy" id="1084523"/>
    <lineage>
        <taxon>Bacteria</taxon>
        <taxon>Pseudomonadati</taxon>
        <taxon>Bacteroidota</taxon>
        <taxon>Cytophagia</taxon>
        <taxon>Cytophagales</taxon>
        <taxon>Hymenobacteraceae</taxon>
        <taxon>Hymenobacter</taxon>
    </lineage>
</organism>
<proteinExistence type="predicted"/>
<comment type="caution">
    <text evidence="2">The sequence shown here is derived from an EMBL/GenBank/DDBJ whole genome shotgun (WGS) entry which is preliminary data.</text>
</comment>
<feature type="compositionally biased region" description="Polar residues" evidence="1">
    <location>
        <begin position="7"/>
        <end position="21"/>
    </location>
</feature>
<evidence type="ECO:0000313" key="2">
    <source>
        <dbReference type="EMBL" id="GAA4372858.1"/>
    </source>
</evidence>
<sequence>MLASYAGFSQTNTSTRYQNGYTKADGTYVSPHMKTESNSTNHDNFSTKGNSNYYTGETGTKARDYSPAAENYGSGNTIQTGSRGGQYYINSNGNKTYVPKQKSVGGYPE</sequence>
<evidence type="ECO:0000313" key="3">
    <source>
        <dbReference type="Proteomes" id="UP001500454"/>
    </source>
</evidence>
<feature type="region of interest" description="Disordered" evidence="1">
    <location>
        <begin position="1"/>
        <end position="109"/>
    </location>
</feature>
<name>A0ABP8ITX3_9BACT</name>